<proteinExistence type="predicted"/>
<accession>A0A8J7WUN2</accession>
<dbReference type="Proteomes" id="UP000677913">
    <property type="component" value="Unassembled WGS sequence"/>
</dbReference>
<organism evidence="1 2">
    <name type="scientific">Actinocrinis puniceicyclus</name>
    <dbReference type="NCBI Taxonomy" id="977794"/>
    <lineage>
        <taxon>Bacteria</taxon>
        <taxon>Bacillati</taxon>
        <taxon>Actinomycetota</taxon>
        <taxon>Actinomycetes</taxon>
        <taxon>Catenulisporales</taxon>
        <taxon>Actinospicaceae</taxon>
        <taxon>Actinocrinis</taxon>
    </lineage>
</organism>
<gene>
    <name evidence="1" type="ORF">KGA66_28815</name>
</gene>
<name>A0A8J7WUN2_9ACTN</name>
<evidence type="ECO:0000313" key="2">
    <source>
        <dbReference type="Proteomes" id="UP000677913"/>
    </source>
</evidence>
<sequence length="590" mass="60520">MAFGVRRGGYVGRGAKASARRRAARSLISAVAAVALGTGLFTGGAHAQAAVERGAPPVPRTASVPVSPIVSDYRKPVPMSSRKGAAPVWPVGSADALLAAARSGGGRSARTGAPNAGPAPAPVRAGALPVWIARAAGAGAGGPVGTRVTIAPRAAAGKAGVNGVLMSLARTDGASASAAVHVALSYARFQDAFGGDWDARLALVALPACVLTTPGVAACRAQTPVRFSNDLKARTVEADVTLAGSTRPVARSSATVAGAQSRRAAAPAMVIALTSTTSSDAGGGGGDFTATSLKPSGSWQAGGSADAFTWSYPVPVPAVPGGRAPKVQLAYNSQAQDGLTSSTNNQASNVGDGWSLPQSYIERSYQSCHQNQSPLPQTYDNCWSSNNTLTISLNGSTSTLVKDDTSGAYHPANDGNERVQFKSGAPNGAHNGEYWVVTTTDGTEYYFGQNQLPGFASGDAATNSVWTEPVYATASGQPCYNTTFSSSWCQQAYRWNLDYVVDTHSDAISYWYSTETNYYAMDQGTTAPAASAYTRGGYLRQIKYGQRAGQVYTTTPAGEVSFTVNGRCDTSATGCATSGISGSTSSWPDV</sequence>
<keyword evidence="2" id="KW-1185">Reference proteome</keyword>
<dbReference type="EMBL" id="JAGSXH010000289">
    <property type="protein sequence ID" value="MBS2967070.1"/>
    <property type="molecule type" value="Genomic_DNA"/>
</dbReference>
<dbReference type="AlphaFoldDB" id="A0A8J7WUN2"/>
<protein>
    <submittedName>
        <fullName evidence="1">Uncharacterized protein</fullName>
    </submittedName>
</protein>
<reference evidence="1" key="1">
    <citation type="submission" date="2021-04" db="EMBL/GenBank/DDBJ databases">
        <title>Genome based classification of Actinospica acidithermotolerans sp. nov., an actinobacterium isolated from an Indonesian hot spring.</title>
        <authorList>
            <person name="Kusuma A.B."/>
            <person name="Putra K.E."/>
            <person name="Nafisah S."/>
            <person name="Loh J."/>
            <person name="Nouioui I."/>
            <person name="Goodfellow M."/>
        </authorList>
    </citation>
    <scope>NUCLEOTIDE SEQUENCE</scope>
    <source>
        <strain evidence="1">DSM 45618</strain>
    </source>
</reference>
<evidence type="ECO:0000313" key="1">
    <source>
        <dbReference type="EMBL" id="MBS2967070.1"/>
    </source>
</evidence>
<comment type="caution">
    <text evidence="1">The sequence shown here is derived from an EMBL/GenBank/DDBJ whole genome shotgun (WGS) entry which is preliminary data.</text>
</comment>
<feature type="non-terminal residue" evidence="1">
    <location>
        <position position="590"/>
    </location>
</feature>